<feature type="transmembrane region" description="Helical" evidence="1">
    <location>
        <begin position="84"/>
        <end position="103"/>
    </location>
</feature>
<evidence type="ECO:0000256" key="1">
    <source>
        <dbReference type="SAM" id="Phobius"/>
    </source>
</evidence>
<name>A0ABQ0W5Z7_9SPHI</name>
<comment type="caution">
    <text evidence="4">The sequence shown here is derived from an EMBL/GenBank/DDBJ whole genome shotgun (WGS) entry which is preliminary data.</text>
</comment>
<dbReference type="InterPro" id="IPR012373">
    <property type="entry name" value="Ferrdict_sens_TM"/>
</dbReference>
<feature type="domain" description="Protein FecR C-terminal" evidence="3">
    <location>
        <begin position="309"/>
        <end position="377"/>
    </location>
</feature>
<keyword evidence="1" id="KW-0812">Transmembrane</keyword>
<dbReference type="InterPro" id="IPR006860">
    <property type="entry name" value="FecR"/>
</dbReference>
<sequence length="379" mass="42748">MMDKNRLAELELKWLNGSISDDEAKEYATWYNSAQNDPVIIPEHIASSKEEHKTRILEGLLAKLEGKNVQKLEPKPLWYRNKTYISIAASILMVLGIASYWFISDSNPPETIAVQDKTAGTEGLILSLENGETVEIDSLADGLIASQDGVEIYKKDGSIYYKGEAGKTSFNTAHTPKGRKFEIQLPDGSNVWLNAESTIKYPIEFAENERKVHVTGEAYFEVSKNPEAPFIVQTEDQIIQVLGTQFNVNSYTNENSSKTTLLEGKVKISCKGEELFLSPNQQITYDRNNERYAKSEVNAKQSISWVKGYFNFQDSDLAGIMKQIERWYNIEVEFQPGVNQSQTFSGRTSMNQNLSEVLKVLELSGIKTQLQNNKLTVFP</sequence>
<proteinExistence type="predicted"/>
<dbReference type="PANTHER" id="PTHR30273">
    <property type="entry name" value="PERIPLASMIC SIGNAL SENSOR AND SIGMA FACTOR ACTIVATOR FECR-RELATED"/>
    <property type="match status" value="1"/>
</dbReference>
<dbReference type="Proteomes" id="UP000321676">
    <property type="component" value="Unassembled WGS sequence"/>
</dbReference>
<dbReference type="RefSeq" id="WP_093098424.1">
    <property type="nucleotide sequence ID" value="NZ_BJXH01000035.1"/>
</dbReference>
<organism evidence="4 5">
    <name type="scientific">Sphingobacterium mizutaii NBRC 14946 = DSM 11724</name>
    <dbReference type="NCBI Taxonomy" id="1220576"/>
    <lineage>
        <taxon>Bacteria</taxon>
        <taxon>Pseudomonadati</taxon>
        <taxon>Bacteroidota</taxon>
        <taxon>Sphingobacteriia</taxon>
        <taxon>Sphingobacteriales</taxon>
        <taxon>Sphingobacteriaceae</taxon>
        <taxon>Sphingobacterium</taxon>
    </lineage>
</organism>
<dbReference type="Gene3D" id="2.60.120.1440">
    <property type="match status" value="1"/>
</dbReference>
<keyword evidence="5" id="KW-1185">Reference proteome</keyword>
<keyword evidence="1" id="KW-1133">Transmembrane helix</keyword>
<dbReference type="EMBL" id="BJXH01000035">
    <property type="protein sequence ID" value="GEM69339.1"/>
    <property type="molecule type" value="Genomic_DNA"/>
</dbReference>
<evidence type="ECO:0000259" key="2">
    <source>
        <dbReference type="Pfam" id="PF04773"/>
    </source>
</evidence>
<dbReference type="PANTHER" id="PTHR30273:SF2">
    <property type="entry name" value="PROTEIN FECR"/>
    <property type="match status" value="1"/>
</dbReference>
<keyword evidence="1" id="KW-0472">Membrane</keyword>
<dbReference type="Gene3D" id="3.55.50.30">
    <property type="match status" value="1"/>
</dbReference>
<reference evidence="4 5" key="1">
    <citation type="submission" date="2019-07" db="EMBL/GenBank/DDBJ databases">
        <title>Whole genome shotgun sequence of Sphingobacterium mizutaii NBRC 14946.</title>
        <authorList>
            <person name="Hosoyama A."/>
            <person name="Uohara A."/>
            <person name="Ohji S."/>
            <person name="Ichikawa N."/>
        </authorList>
    </citation>
    <scope>NUCLEOTIDE SEQUENCE [LARGE SCALE GENOMIC DNA]</scope>
    <source>
        <strain evidence="4 5">NBRC 14946</strain>
    </source>
</reference>
<accession>A0ABQ0W5Z7</accession>
<protein>
    <recommendedName>
        <fullName evidence="6">FecR family protein</fullName>
    </recommendedName>
</protein>
<dbReference type="InterPro" id="IPR032508">
    <property type="entry name" value="FecR_C"/>
</dbReference>
<dbReference type="Pfam" id="PF16344">
    <property type="entry name" value="FecR_C"/>
    <property type="match status" value="1"/>
</dbReference>
<gene>
    <name evidence="4" type="ORF">SMI01S_29450</name>
</gene>
<evidence type="ECO:0000313" key="4">
    <source>
        <dbReference type="EMBL" id="GEM69339.1"/>
    </source>
</evidence>
<evidence type="ECO:0000259" key="3">
    <source>
        <dbReference type="Pfam" id="PF16344"/>
    </source>
</evidence>
<evidence type="ECO:0000313" key="5">
    <source>
        <dbReference type="Proteomes" id="UP000321676"/>
    </source>
</evidence>
<evidence type="ECO:0008006" key="6">
    <source>
        <dbReference type="Google" id="ProtNLM"/>
    </source>
</evidence>
<dbReference type="Pfam" id="PF04773">
    <property type="entry name" value="FecR"/>
    <property type="match status" value="1"/>
</dbReference>
<feature type="domain" description="FecR protein" evidence="2">
    <location>
        <begin position="172"/>
        <end position="267"/>
    </location>
</feature>